<dbReference type="PANTHER" id="PTHR32063:SF10">
    <property type="entry name" value="EFFLUX PUMP MEMBRANE TRANSPORTER"/>
    <property type="match status" value="1"/>
</dbReference>
<dbReference type="AlphaFoldDB" id="A0A1M5ZBQ7"/>
<feature type="transmembrane region" description="Helical" evidence="9">
    <location>
        <begin position="922"/>
        <end position="943"/>
    </location>
</feature>
<feature type="transmembrane region" description="Helical" evidence="9">
    <location>
        <begin position="470"/>
        <end position="493"/>
    </location>
</feature>
<proteinExistence type="inferred from homology"/>
<evidence type="ECO:0000256" key="6">
    <source>
        <dbReference type="ARBA" id="ARBA00022692"/>
    </source>
</evidence>
<dbReference type="SUPFAM" id="SSF82866">
    <property type="entry name" value="Multidrug efflux transporter AcrB transmembrane domain"/>
    <property type="match status" value="2"/>
</dbReference>
<dbReference type="NCBIfam" id="NF000282">
    <property type="entry name" value="RND_permease_1"/>
    <property type="match status" value="1"/>
</dbReference>
<gene>
    <name evidence="12" type="ORF">SAMN04488135_113140</name>
</gene>
<dbReference type="SUPFAM" id="SSF82693">
    <property type="entry name" value="Multidrug efflux transporter AcrB pore domain, PN1, PN2, PC1 and PC2 subdomains"/>
    <property type="match status" value="3"/>
</dbReference>
<feature type="transmembrane region" description="Helical" evidence="9">
    <location>
        <begin position="871"/>
        <end position="889"/>
    </location>
</feature>
<evidence type="ECO:0000256" key="3">
    <source>
        <dbReference type="ARBA" id="ARBA00022448"/>
    </source>
</evidence>
<feature type="region of interest" description="Disordered" evidence="10">
    <location>
        <begin position="1048"/>
        <end position="1067"/>
    </location>
</feature>
<keyword evidence="4" id="KW-1003">Cell membrane</keyword>
<evidence type="ECO:0000313" key="13">
    <source>
        <dbReference type="Proteomes" id="UP000184226"/>
    </source>
</evidence>
<dbReference type="InterPro" id="IPR001036">
    <property type="entry name" value="Acrflvin-R"/>
</dbReference>
<dbReference type="RefSeq" id="WP_073107007.1">
    <property type="nucleotide sequence ID" value="NZ_FQXE01000013.1"/>
</dbReference>
<dbReference type="Pfam" id="PF00873">
    <property type="entry name" value="ACR_tran"/>
    <property type="match status" value="1"/>
</dbReference>
<comment type="caution">
    <text evidence="9">Lacks conserved residue(s) required for the propagation of feature annotation.</text>
</comment>
<evidence type="ECO:0000256" key="8">
    <source>
        <dbReference type="ARBA" id="ARBA00023136"/>
    </source>
</evidence>
<dbReference type="Gene3D" id="3.30.70.1320">
    <property type="entry name" value="Multidrug efflux transporter AcrB pore domain like"/>
    <property type="match status" value="1"/>
</dbReference>
<comment type="similarity">
    <text evidence="2 9">Belongs to the resistance-nodulation-cell division (RND) (TC 2.A.6) family.</text>
</comment>
<evidence type="ECO:0000256" key="2">
    <source>
        <dbReference type="ARBA" id="ARBA00010942"/>
    </source>
</evidence>
<feature type="transmembrane region" description="Helical" evidence="9">
    <location>
        <begin position="366"/>
        <end position="386"/>
    </location>
</feature>
<dbReference type="Proteomes" id="UP000184226">
    <property type="component" value="Unassembled WGS sequence"/>
</dbReference>
<comment type="subcellular location">
    <subcellularLocation>
        <location evidence="1 9">Cell inner membrane</location>
        <topology evidence="1 9">Multi-pass membrane protein</topology>
    </subcellularLocation>
</comment>
<dbReference type="Gene3D" id="1.20.1640.10">
    <property type="entry name" value="Multidrug efflux transporter AcrB transmembrane domain"/>
    <property type="match status" value="2"/>
</dbReference>
<dbReference type="PROSITE" id="PS50156">
    <property type="entry name" value="SSD"/>
    <property type="match status" value="1"/>
</dbReference>
<feature type="transmembrane region" description="Helical" evidence="9">
    <location>
        <begin position="392"/>
        <end position="413"/>
    </location>
</feature>
<dbReference type="OrthoDB" id="9176627at2"/>
<evidence type="ECO:0000256" key="10">
    <source>
        <dbReference type="SAM" id="MobiDB-lite"/>
    </source>
</evidence>
<keyword evidence="6 9" id="KW-0812">Transmembrane</keyword>
<feature type="transmembrane region" description="Helical" evidence="9">
    <location>
        <begin position="896"/>
        <end position="916"/>
    </location>
</feature>
<dbReference type="GO" id="GO:0009636">
    <property type="term" value="P:response to toxic substance"/>
    <property type="evidence" value="ECO:0007669"/>
    <property type="project" value="UniProtKB-ARBA"/>
</dbReference>
<keyword evidence="7 9" id="KW-1133">Transmembrane helix</keyword>
<feature type="transmembrane region" description="Helical" evidence="9">
    <location>
        <begin position="1006"/>
        <end position="1029"/>
    </location>
</feature>
<dbReference type="Gene3D" id="3.30.2090.10">
    <property type="entry name" value="Multidrug efflux transporter AcrB TolC docking domain, DN and DC subdomains"/>
    <property type="match status" value="2"/>
</dbReference>
<dbReference type="GO" id="GO:0042910">
    <property type="term" value="F:xenobiotic transmembrane transporter activity"/>
    <property type="evidence" value="ECO:0007669"/>
    <property type="project" value="TreeGrafter"/>
</dbReference>
<evidence type="ECO:0000259" key="11">
    <source>
        <dbReference type="PROSITE" id="PS50156"/>
    </source>
</evidence>
<accession>A0A1M5ZBQ7</accession>
<evidence type="ECO:0000256" key="4">
    <source>
        <dbReference type="ARBA" id="ARBA00022475"/>
    </source>
</evidence>
<keyword evidence="5 9" id="KW-0997">Cell inner membrane</keyword>
<dbReference type="PRINTS" id="PR00702">
    <property type="entry name" value="ACRIFLAVINRP"/>
</dbReference>
<dbReference type="InterPro" id="IPR000731">
    <property type="entry name" value="SSD"/>
</dbReference>
<feature type="compositionally biased region" description="Basic and acidic residues" evidence="10">
    <location>
        <begin position="1050"/>
        <end position="1067"/>
    </location>
</feature>
<dbReference type="SUPFAM" id="SSF82714">
    <property type="entry name" value="Multidrug efflux transporter AcrB TolC docking domain, DN and DC subdomains"/>
    <property type="match status" value="2"/>
</dbReference>
<dbReference type="InterPro" id="IPR004764">
    <property type="entry name" value="MdtF-like"/>
</dbReference>
<dbReference type="InterPro" id="IPR027463">
    <property type="entry name" value="AcrB_DN_DC_subdom"/>
</dbReference>
<evidence type="ECO:0000256" key="7">
    <source>
        <dbReference type="ARBA" id="ARBA00022989"/>
    </source>
</evidence>
<dbReference type="EMBL" id="FQXE01000013">
    <property type="protein sequence ID" value="SHI21651.1"/>
    <property type="molecule type" value="Genomic_DNA"/>
</dbReference>
<keyword evidence="8 9" id="KW-0472">Membrane</keyword>
<keyword evidence="13" id="KW-1185">Reference proteome</keyword>
<feature type="transmembrane region" description="Helical" evidence="9">
    <location>
        <begin position="540"/>
        <end position="556"/>
    </location>
</feature>
<dbReference type="GO" id="GO:0005886">
    <property type="term" value="C:plasma membrane"/>
    <property type="evidence" value="ECO:0007669"/>
    <property type="project" value="UniProtKB-SubCell"/>
</dbReference>
<feature type="domain" description="SSD" evidence="11">
    <location>
        <begin position="364"/>
        <end position="495"/>
    </location>
</feature>
<dbReference type="Gene3D" id="3.30.70.1440">
    <property type="entry name" value="Multidrug efflux transporter AcrB pore domain"/>
    <property type="match status" value="1"/>
</dbReference>
<dbReference type="NCBIfam" id="TIGR00915">
    <property type="entry name" value="2A0602"/>
    <property type="match status" value="1"/>
</dbReference>
<feature type="transmembrane region" description="Helical" evidence="9">
    <location>
        <begin position="434"/>
        <end position="458"/>
    </location>
</feature>
<evidence type="ECO:0000256" key="9">
    <source>
        <dbReference type="RuleBase" id="RU364070"/>
    </source>
</evidence>
<organism evidence="12 13">
    <name type="scientific">Pollutimonas bauzanensis</name>
    <dbReference type="NCBI Taxonomy" id="658167"/>
    <lineage>
        <taxon>Bacteria</taxon>
        <taxon>Pseudomonadati</taxon>
        <taxon>Pseudomonadota</taxon>
        <taxon>Betaproteobacteria</taxon>
        <taxon>Burkholderiales</taxon>
        <taxon>Alcaligenaceae</taxon>
        <taxon>Pollutimonas</taxon>
    </lineage>
</organism>
<dbReference type="STRING" id="658167.SAMN04488135_113140"/>
<evidence type="ECO:0000313" key="12">
    <source>
        <dbReference type="EMBL" id="SHI21651.1"/>
    </source>
</evidence>
<reference evidence="12 13" key="1">
    <citation type="submission" date="2016-11" db="EMBL/GenBank/DDBJ databases">
        <authorList>
            <person name="Jaros S."/>
            <person name="Januszkiewicz K."/>
            <person name="Wedrychowicz H."/>
        </authorList>
    </citation>
    <scope>NUCLEOTIDE SEQUENCE [LARGE SCALE GENOMIC DNA]</scope>
    <source>
        <strain evidence="12 13">CGMCC 1.10190</strain>
    </source>
</reference>
<dbReference type="GO" id="GO:0015562">
    <property type="term" value="F:efflux transmembrane transporter activity"/>
    <property type="evidence" value="ECO:0007669"/>
    <property type="project" value="InterPro"/>
</dbReference>
<feature type="transmembrane region" description="Helical" evidence="9">
    <location>
        <begin position="971"/>
        <end position="994"/>
    </location>
</feature>
<evidence type="ECO:0000256" key="1">
    <source>
        <dbReference type="ARBA" id="ARBA00004429"/>
    </source>
</evidence>
<dbReference type="FunFam" id="3.30.70.1430:FF:000001">
    <property type="entry name" value="Efflux pump membrane transporter"/>
    <property type="match status" value="1"/>
</dbReference>
<dbReference type="FunFam" id="1.20.1640.10:FF:000001">
    <property type="entry name" value="Efflux pump membrane transporter"/>
    <property type="match status" value="1"/>
</dbReference>
<dbReference type="Gene3D" id="3.30.70.1430">
    <property type="entry name" value="Multidrug efflux transporter AcrB pore domain"/>
    <property type="match status" value="2"/>
</dbReference>
<name>A0A1M5ZBQ7_9BURK</name>
<keyword evidence="3 9" id="KW-0813">Transport</keyword>
<feature type="transmembrane region" description="Helical" evidence="9">
    <location>
        <begin position="340"/>
        <end position="359"/>
    </location>
</feature>
<dbReference type="PANTHER" id="PTHR32063">
    <property type="match status" value="1"/>
</dbReference>
<evidence type="ECO:0000256" key="5">
    <source>
        <dbReference type="ARBA" id="ARBA00022519"/>
    </source>
</evidence>
<protein>
    <recommendedName>
        <fullName evidence="9">Efflux pump membrane transporter</fullName>
    </recommendedName>
</protein>
<sequence>MSQFFIERPIFAWVIALAITLAGLLAIPNMPVSQYPEVAPPAISIRATYPGASAQEVANSVSSIIENELNGATGLLYYESVSDSYGGSQITATFAPGTDPALAQVDVQNRIANITAKLPAAVTQQGLKVRQSNASFLLVVALSSTDGSLSQVALADYITRNIQNPISRVPGVGTFQLFAAPRAMRIWIDPDKLTGYKLSMAEVNAAVARQNVLVSAGIIGSPPNPGEQRVTAPIVVNGQLSSVGQFEDIVLRSNVDGSSVRVRDVGRVEVGADNYQFGARLNGKPTAAFAISLATNANALSTAEGIKARMDELAEFFPGNITYSIPYDTTPYVQISIEQVLHTLLEAMVLVFIVMFVFLQNVRYTLIPALVVPIAILGAFAVMLAAGFSINVLTMFAMVLAIGILVDDAIVVVENVERIMVEEGLSPKEATKKAMPQISSAVIGMTLVLATVFLPLAFMSGSVGVIYRQFSIAMAVSILFSGFLALTFTPALCSTILKPVPKGHHEQKKGFFGWFNRSFERVTSRYEGWVGRSLKRGGRMMIIFLLLLLVLGWLYARLPTSFLPQEDQGYIVVNMELPAGSTGNRTLEIIKEVEDYFDKQPEKQNIVAIQGFSFNGNGLNSALAFVPLKDFAQRKGKEHSAQAVANRATQHLMFGLPDAMVFAIVPPAISSLGNASGFDLRLQDRGGQGHDALMAATQQLLQMAMQNPMLANTRVTGLGPGPQLSLTIDRAKAAALGVDFGEVATLISTSLGSSYVGQFPNMGWIQNVWVQAEQAHRMNTDDIMKLNARNGQGEMVPLSSFVKVDWTQGPVQVVRYNSYESIRLGGDAAPGYSSGQAMEAMESMIAKLPQGFGYEWTGLSYQERQAGSQSLILMGLAMLVVFMLLCALYESWAIPLSVMLMVPLGMLGAVGLISLLGMSNDVYFQVGMITVIGLAAKNAILIVEFAKDTYAQGGNIIDATVEGARLRFRPILMTSFAFILGVVPLAIATGAGAASQNAVGLGVLGGMLAATPLAMIFVPTFFVVVLTLFKTKPKLLGASAHMAPLTSVHHGADTDPADHPSKDGGQA</sequence>